<reference evidence="3 4" key="1">
    <citation type="journal article" date="2005" name="DNA Res.">
        <title>Complete genome sequence of the facultative anaerobic magnetotactic bacterium Magnetospirillum sp. strain AMB-1.</title>
        <authorList>
            <person name="Matsunaga T."/>
            <person name="Okamura Y."/>
            <person name="Fukuda Y."/>
            <person name="Wahyudi A.T."/>
            <person name="Murase Y."/>
            <person name="Takeyama H."/>
        </authorList>
    </citation>
    <scope>NUCLEOTIDE SEQUENCE [LARGE SCALE GENOMIC DNA]</scope>
    <source>
        <strain evidence="4">ATCC 700264 / AMB-1</strain>
    </source>
</reference>
<feature type="domain" description="Helix-turn-helix" evidence="2">
    <location>
        <begin position="22"/>
        <end position="74"/>
    </location>
</feature>
<dbReference type="InterPro" id="IPR041657">
    <property type="entry name" value="HTH_17"/>
</dbReference>
<dbReference type="Pfam" id="PF12728">
    <property type="entry name" value="HTH_17"/>
    <property type="match status" value="1"/>
</dbReference>
<dbReference type="STRING" id="342108.amb3644"/>
<evidence type="ECO:0000313" key="3">
    <source>
        <dbReference type="EMBL" id="BAE52448.1"/>
    </source>
</evidence>
<gene>
    <name evidence="3" type="ordered locus">amb3644</name>
</gene>
<evidence type="ECO:0000313" key="4">
    <source>
        <dbReference type="Proteomes" id="UP000007058"/>
    </source>
</evidence>
<dbReference type="AlphaFoldDB" id="Q2W127"/>
<dbReference type="EMBL" id="AP007255">
    <property type="protein sequence ID" value="BAE52448.1"/>
    <property type="molecule type" value="Genomic_DNA"/>
</dbReference>
<sequence length="158" mass="15932">MSNQANGIPTSGSLGPALVGRLYTLDEAAAQIHASVKAAALRAAIADGRLAARKIGRTLLIAGEDLNAYLEECRTCPAPAKAPGSDYSAPMIGTAPSLARGSGNTGGTFSGRKEGNGASVRRALTTAQRLKKGKPPSPPSSTNRTGADGQAAPVIPIK</sequence>
<evidence type="ECO:0000256" key="1">
    <source>
        <dbReference type="SAM" id="MobiDB-lite"/>
    </source>
</evidence>
<protein>
    <recommendedName>
        <fullName evidence="2">Helix-turn-helix domain-containing protein</fullName>
    </recommendedName>
</protein>
<evidence type="ECO:0000259" key="2">
    <source>
        <dbReference type="Pfam" id="PF12728"/>
    </source>
</evidence>
<dbReference type="KEGG" id="mag:amb3644"/>
<organism evidence="3 4">
    <name type="scientific">Paramagnetospirillum magneticum (strain ATCC 700264 / AMB-1)</name>
    <name type="common">Magnetospirillum magneticum</name>
    <dbReference type="NCBI Taxonomy" id="342108"/>
    <lineage>
        <taxon>Bacteria</taxon>
        <taxon>Pseudomonadati</taxon>
        <taxon>Pseudomonadota</taxon>
        <taxon>Alphaproteobacteria</taxon>
        <taxon>Rhodospirillales</taxon>
        <taxon>Magnetospirillaceae</taxon>
        <taxon>Paramagnetospirillum</taxon>
    </lineage>
</organism>
<name>Q2W127_PARM1</name>
<keyword evidence="4" id="KW-1185">Reference proteome</keyword>
<dbReference type="Proteomes" id="UP000007058">
    <property type="component" value="Chromosome"/>
</dbReference>
<feature type="region of interest" description="Disordered" evidence="1">
    <location>
        <begin position="80"/>
        <end position="158"/>
    </location>
</feature>
<dbReference type="HOGENOM" id="CLU_1667273_0_0_5"/>
<proteinExistence type="predicted"/>
<accession>Q2W127</accession>